<gene>
    <name evidence="1" type="ORF">CEXT_710381</name>
</gene>
<organism evidence="1 2">
    <name type="scientific">Caerostris extrusa</name>
    <name type="common">Bark spider</name>
    <name type="synonym">Caerostris bankana</name>
    <dbReference type="NCBI Taxonomy" id="172846"/>
    <lineage>
        <taxon>Eukaryota</taxon>
        <taxon>Metazoa</taxon>
        <taxon>Ecdysozoa</taxon>
        <taxon>Arthropoda</taxon>
        <taxon>Chelicerata</taxon>
        <taxon>Arachnida</taxon>
        <taxon>Araneae</taxon>
        <taxon>Araneomorphae</taxon>
        <taxon>Entelegynae</taxon>
        <taxon>Araneoidea</taxon>
        <taxon>Araneidae</taxon>
        <taxon>Caerostris</taxon>
    </lineage>
</organism>
<evidence type="ECO:0000313" key="1">
    <source>
        <dbReference type="EMBL" id="GIY23758.1"/>
    </source>
</evidence>
<comment type="caution">
    <text evidence="1">The sequence shown here is derived from an EMBL/GenBank/DDBJ whole genome shotgun (WGS) entry which is preliminary data.</text>
</comment>
<dbReference type="Proteomes" id="UP001054945">
    <property type="component" value="Unassembled WGS sequence"/>
</dbReference>
<reference evidence="1 2" key="1">
    <citation type="submission" date="2021-06" db="EMBL/GenBank/DDBJ databases">
        <title>Caerostris extrusa draft genome.</title>
        <authorList>
            <person name="Kono N."/>
            <person name="Arakawa K."/>
        </authorList>
    </citation>
    <scope>NUCLEOTIDE SEQUENCE [LARGE SCALE GENOMIC DNA]</scope>
</reference>
<evidence type="ECO:0000313" key="2">
    <source>
        <dbReference type="Proteomes" id="UP001054945"/>
    </source>
</evidence>
<protein>
    <submittedName>
        <fullName evidence="1">Uncharacterized protein</fullName>
    </submittedName>
</protein>
<proteinExistence type="predicted"/>
<dbReference type="EMBL" id="BPLR01008309">
    <property type="protein sequence ID" value="GIY23758.1"/>
    <property type="molecule type" value="Genomic_DNA"/>
</dbReference>
<name>A0AAV4RP71_CAEEX</name>
<sequence length="100" mass="11544">MLTNRIQLLFNASLPVAKEILPSLSAMIHRRQMIPGFQRQKICRNRRPGFFFHWIFAPSVTCANGPAKMEFCTHVHHENSSLVVLQNRPLRKNGFAKLCQ</sequence>
<keyword evidence="2" id="KW-1185">Reference proteome</keyword>
<accession>A0AAV4RP71</accession>
<dbReference type="AlphaFoldDB" id="A0AAV4RP71"/>